<accession>A0AAN7C2D7</accession>
<sequence>MDRITTVSAACSAASDAIARTSLALNDFVREVRESRSEFDAISTQVHSLDGVLDLLRYDAAFFPASLAQHTPAVLETCLSLISELEGCVSVLNRPGISRAEKKSRWLASRHHVNTLQWTLGEYKLVLGLTADLVGVIKSQASDNDEQGPPEYRLRSDTALGSTNEPNELATVAAGIIDVTRSLQKELNENAALAKLGHYLHVLQEQAVAAGGYTESRPELRAHRRMVSSSLGGPPDSAIDMSYDDAETPPSPVQKEAVPPSSVDDPPTTRSEETDDFAGELYEMPVQVPPPLPPPRSAARLRSAAASRGPGRLPSTTDSRSSADYSAATPSEPSSPGSSVFSAATPLRPAQESYYTPVTELSDPLEEEIPPRPETRTHSCRSGFVGQVLSFVWENPRSEVPSPPSRPTTSGSDLQVSSRHRPNSNPLRRSSSKLSISFRNLGLRRRPSLKTVQENPNVDLETDPGAVFGVPLAQSMLVAKGIASTRHGDKGSSVREYPLCVLRCVYHIRDCGLETTPYPFGIDGDSQLRLAQLKALFSAVETGYGKELDWSGFTVHDAADLILLFLSELPNPLIPESVAKRWVSLSRQATTIRLDQGLDFWEEAFMGIRGHGRALFKLLLNLWGDIADAAAATHDKTAAERLAARVIRPLLHAPATAAAARHRTDFMLGLAFLIRKRSEYNLAAMGLTRKSNAAF</sequence>
<reference evidence="3" key="2">
    <citation type="submission" date="2023-05" db="EMBL/GenBank/DDBJ databases">
        <authorList>
            <consortium name="Lawrence Berkeley National Laboratory"/>
            <person name="Steindorff A."/>
            <person name="Hensen N."/>
            <person name="Bonometti L."/>
            <person name="Westerberg I."/>
            <person name="Brannstrom I.O."/>
            <person name="Guillou S."/>
            <person name="Cros-Aarteil S."/>
            <person name="Calhoun S."/>
            <person name="Haridas S."/>
            <person name="Kuo A."/>
            <person name="Mondo S."/>
            <person name="Pangilinan J."/>
            <person name="Riley R."/>
            <person name="Labutti K."/>
            <person name="Andreopoulos B."/>
            <person name="Lipzen A."/>
            <person name="Chen C."/>
            <person name="Yanf M."/>
            <person name="Daum C."/>
            <person name="Ng V."/>
            <person name="Clum A."/>
            <person name="Ohm R."/>
            <person name="Martin F."/>
            <person name="Silar P."/>
            <person name="Natvig D."/>
            <person name="Lalanne C."/>
            <person name="Gautier V."/>
            <person name="Ament-Velasquez S.L."/>
            <person name="Kruys A."/>
            <person name="Hutchinson M.I."/>
            <person name="Powell A.J."/>
            <person name="Barry K."/>
            <person name="Miller A.N."/>
            <person name="Grigoriev I.V."/>
            <person name="Debuchy R."/>
            <person name="Gladieux P."/>
            <person name="Thoren M.H."/>
            <person name="Johannesson H."/>
        </authorList>
    </citation>
    <scope>NUCLEOTIDE SEQUENCE</scope>
    <source>
        <strain evidence="3">CBS 532.94</strain>
    </source>
</reference>
<dbReference type="Pfam" id="PF00620">
    <property type="entry name" value="RhoGAP"/>
    <property type="match status" value="1"/>
</dbReference>
<protein>
    <recommendedName>
        <fullName evidence="2">Rho-GAP domain-containing protein</fullName>
    </recommendedName>
</protein>
<name>A0AAN7C2D7_9PEZI</name>
<feature type="region of interest" description="Disordered" evidence="1">
    <location>
        <begin position="141"/>
        <end position="164"/>
    </location>
</feature>
<dbReference type="PROSITE" id="PS50238">
    <property type="entry name" value="RHOGAP"/>
    <property type="match status" value="1"/>
</dbReference>
<evidence type="ECO:0000259" key="2">
    <source>
        <dbReference type="PROSITE" id="PS50238"/>
    </source>
</evidence>
<feature type="compositionally biased region" description="Polar residues" evidence="1">
    <location>
        <begin position="314"/>
        <end position="324"/>
    </location>
</feature>
<evidence type="ECO:0000256" key="1">
    <source>
        <dbReference type="SAM" id="MobiDB-lite"/>
    </source>
</evidence>
<dbReference type="AlphaFoldDB" id="A0AAN7C2D7"/>
<reference evidence="3" key="1">
    <citation type="journal article" date="2023" name="Mol. Phylogenet. Evol.">
        <title>Genome-scale phylogeny and comparative genomics of the fungal order Sordariales.</title>
        <authorList>
            <person name="Hensen N."/>
            <person name="Bonometti L."/>
            <person name="Westerberg I."/>
            <person name="Brannstrom I.O."/>
            <person name="Guillou S."/>
            <person name="Cros-Aarteil S."/>
            <person name="Calhoun S."/>
            <person name="Haridas S."/>
            <person name="Kuo A."/>
            <person name="Mondo S."/>
            <person name="Pangilinan J."/>
            <person name="Riley R."/>
            <person name="LaButti K."/>
            <person name="Andreopoulos B."/>
            <person name="Lipzen A."/>
            <person name="Chen C."/>
            <person name="Yan M."/>
            <person name="Daum C."/>
            <person name="Ng V."/>
            <person name="Clum A."/>
            <person name="Steindorff A."/>
            <person name="Ohm R.A."/>
            <person name="Martin F."/>
            <person name="Silar P."/>
            <person name="Natvig D.O."/>
            <person name="Lalanne C."/>
            <person name="Gautier V."/>
            <person name="Ament-Velasquez S.L."/>
            <person name="Kruys A."/>
            <person name="Hutchinson M.I."/>
            <person name="Powell A.J."/>
            <person name="Barry K."/>
            <person name="Miller A.N."/>
            <person name="Grigoriev I.V."/>
            <person name="Debuchy R."/>
            <person name="Gladieux P."/>
            <person name="Hiltunen Thoren M."/>
            <person name="Johannesson H."/>
        </authorList>
    </citation>
    <scope>NUCLEOTIDE SEQUENCE</scope>
    <source>
        <strain evidence="3">CBS 532.94</strain>
    </source>
</reference>
<comment type="caution">
    <text evidence="3">The sequence shown here is derived from an EMBL/GenBank/DDBJ whole genome shotgun (WGS) entry which is preliminary data.</text>
</comment>
<feature type="region of interest" description="Disordered" evidence="1">
    <location>
        <begin position="396"/>
        <end position="431"/>
    </location>
</feature>
<proteinExistence type="predicted"/>
<evidence type="ECO:0000313" key="4">
    <source>
        <dbReference type="Proteomes" id="UP001303760"/>
    </source>
</evidence>
<dbReference type="Gene3D" id="1.10.555.10">
    <property type="entry name" value="Rho GTPase activation protein"/>
    <property type="match status" value="1"/>
</dbReference>
<feature type="compositionally biased region" description="Low complexity" evidence="1">
    <location>
        <begin position="326"/>
        <end position="344"/>
    </location>
</feature>
<dbReference type="GO" id="GO:0007165">
    <property type="term" value="P:signal transduction"/>
    <property type="evidence" value="ECO:0007669"/>
    <property type="project" value="InterPro"/>
</dbReference>
<feature type="domain" description="Rho-GAP" evidence="2">
    <location>
        <begin position="470"/>
        <end position="681"/>
    </location>
</feature>
<dbReference type="Proteomes" id="UP001303760">
    <property type="component" value="Unassembled WGS sequence"/>
</dbReference>
<feature type="compositionally biased region" description="Pro residues" evidence="1">
    <location>
        <begin position="287"/>
        <end position="296"/>
    </location>
</feature>
<evidence type="ECO:0000313" key="3">
    <source>
        <dbReference type="EMBL" id="KAK4234044.1"/>
    </source>
</evidence>
<dbReference type="InterPro" id="IPR000198">
    <property type="entry name" value="RhoGAP_dom"/>
</dbReference>
<feature type="region of interest" description="Disordered" evidence="1">
    <location>
        <begin position="225"/>
        <end position="381"/>
    </location>
</feature>
<gene>
    <name evidence="3" type="ORF">C8A03DRAFT_38203</name>
</gene>
<organism evidence="3 4">
    <name type="scientific">Achaetomium macrosporum</name>
    <dbReference type="NCBI Taxonomy" id="79813"/>
    <lineage>
        <taxon>Eukaryota</taxon>
        <taxon>Fungi</taxon>
        <taxon>Dikarya</taxon>
        <taxon>Ascomycota</taxon>
        <taxon>Pezizomycotina</taxon>
        <taxon>Sordariomycetes</taxon>
        <taxon>Sordariomycetidae</taxon>
        <taxon>Sordariales</taxon>
        <taxon>Chaetomiaceae</taxon>
        <taxon>Achaetomium</taxon>
    </lineage>
</organism>
<dbReference type="EMBL" id="MU860425">
    <property type="protein sequence ID" value="KAK4234044.1"/>
    <property type="molecule type" value="Genomic_DNA"/>
</dbReference>
<keyword evidence="4" id="KW-1185">Reference proteome</keyword>
<feature type="compositionally biased region" description="Low complexity" evidence="1">
    <location>
        <begin position="297"/>
        <end position="313"/>
    </location>
</feature>
<dbReference type="SUPFAM" id="SSF48350">
    <property type="entry name" value="GTPase activation domain, GAP"/>
    <property type="match status" value="1"/>
</dbReference>
<dbReference type="SMART" id="SM00324">
    <property type="entry name" value="RhoGAP"/>
    <property type="match status" value="1"/>
</dbReference>
<dbReference type="InterPro" id="IPR008936">
    <property type="entry name" value="Rho_GTPase_activation_prot"/>
</dbReference>